<organism evidence="3 4">
    <name type="scientific">Coprinellus micaceus</name>
    <name type="common">Glistening ink-cap mushroom</name>
    <name type="synonym">Coprinus micaceus</name>
    <dbReference type="NCBI Taxonomy" id="71717"/>
    <lineage>
        <taxon>Eukaryota</taxon>
        <taxon>Fungi</taxon>
        <taxon>Dikarya</taxon>
        <taxon>Basidiomycota</taxon>
        <taxon>Agaricomycotina</taxon>
        <taxon>Agaricomycetes</taxon>
        <taxon>Agaricomycetidae</taxon>
        <taxon>Agaricales</taxon>
        <taxon>Agaricineae</taxon>
        <taxon>Psathyrellaceae</taxon>
        <taxon>Coprinellus</taxon>
    </lineage>
</organism>
<evidence type="ECO:0000256" key="2">
    <source>
        <dbReference type="SAM" id="Phobius"/>
    </source>
</evidence>
<dbReference type="OrthoDB" id="3178019at2759"/>
<dbReference type="Proteomes" id="UP000298030">
    <property type="component" value="Unassembled WGS sequence"/>
</dbReference>
<keyword evidence="2" id="KW-0472">Membrane</keyword>
<feature type="compositionally biased region" description="Acidic residues" evidence="1">
    <location>
        <begin position="622"/>
        <end position="634"/>
    </location>
</feature>
<feature type="compositionally biased region" description="Basic and acidic residues" evidence="1">
    <location>
        <begin position="664"/>
        <end position="678"/>
    </location>
</feature>
<keyword evidence="4" id="KW-1185">Reference proteome</keyword>
<accession>A0A4Y7U0P7</accession>
<reference evidence="3 4" key="1">
    <citation type="journal article" date="2019" name="Nat. Ecol. Evol.">
        <title>Megaphylogeny resolves global patterns of mushroom evolution.</title>
        <authorList>
            <person name="Varga T."/>
            <person name="Krizsan K."/>
            <person name="Foldi C."/>
            <person name="Dima B."/>
            <person name="Sanchez-Garcia M."/>
            <person name="Sanchez-Ramirez S."/>
            <person name="Szollosi G.J."/>
            <person name="Szarkandi J.G."/>
            <person name="Papp V."/>
            <person name="Albert L."/>
            <person name="Andreopoulos W."/>
            <person name="Angelini C."/>
            <person name="Antonin V."/>
            <person name="Barry K.W."/>
            <person name="Bougher N.L."/>
            <person name="Buchanan P."/>
            <person name="Buyck B."/>
            <person name="Bense V."/>
            <person name="Catcheside P."/>
            <person name="Chovatia M."/>
            <person name="Cooper J."/>
            <person name="Damon W."/>
            <person name="Desjardin D."/>
            <person name="Finy P."/>
            <person name="Geml J."/>
            <person name="Haridas S."/>
            <person name="Hughes K."/>
            <person name="Justo A."/>
            <person name="Karasinski D."/>
            <person name="Kautmanova I."/>
            <person name="Kiss B."/>
            <person name="Kocsube S."/>
            <person name="Kotiranta H."/>
            <person name="LaButti K.M."/>
            <person name="Lechner B.E."/>
            <person name="Liimatainen K."/>
            <person name="Lipzen A."/>
            <person name="Lukacs Z."/>
            <person name="Mihaltcheva S."/>
            <person name="Morgado L.N."/>
            <person name="Niskanen T."/>
            <person name="Noordeloos M.E."/>
            <person name="Ohm R.A."/>
            <person name="Ortiz-Santana B."/>
            <person name="Ovrebo C."/>
            <person name="Racz N."/>
            <person name="Riley R."/>
            <person name="Savchenko A."/>
            <person name="Shiryaev A."/>
            <person name="Soop K."/>
            <person name="Spirin V."/>
            <person name="Szebenyi C."/>
            <person name="Tomsovsky M."/>
            <person name="Tulloss R.E."/>
            <person name="Uehling J."/>
            <person name="Grigoriev I.V."/>
            <person name="Vagvolgyi C."/>
            <person name="Papp T."/>
            <person name="Martin F.M."/>
            <person name="Miettinen O."/>
            <person name="Hibbett D.S."/>
            <person name="Nagy L.G."/>
        </authorList>
    </citation>
    <scope>NUCLEOTIDE SEQUENCE [LARGE SCALE GENOMIC DNA]</scope>
    <source>
        <strain evidence="3 4">FP101781</strain>
    </source>
</reference>
<dbReference type="EMBL" id="QPFP01000002">
    <property type="protein sequence ID" value="TEB39362.1"/>
    <property type="molecule type" value="Genomic_DNA"/>
</dbReference>
<protein>
    <submittedName>
        <fullName evidence="3">Uncharacterized protein</fullName>
    </submittedName>
</protein>
<sequence length="776" mass="83072">MAIPIVFSPAIGEALHIAISEARTPSDTLTLVFKANLGEEDYTRLTKGHIRVQLWSNLPTTPSAPQDLWTAFDFQVVPDQQLVSRPPNGRWVNLTAIDQGEPSSAQGQLALEIPVDLSTFSGDRRYGFTYRIVYGDGGIVWLGTHGRDGVAVLTETKVAGVELGDGWKQAQGGIGGQGLVHDVRDDSTQGQGIAKFLTIGNYHVWSFDKNLSLHSSSSGSAQDALSLVMLPCKPGTSQLNPPAYVLSTSGGTLLGISSSTGVITSTGPGSVHLQTCYDPKQLPVLVSNALTHSGMADKVRVVKGEQWVLLLSPREQSPAKGLFIPTSRSPKKQSTIPLDFAALAEILTSPLKEVVPPEFCIFSPSTQDFEYVDTRRTVESIAEADSEVGFGVPSHGGEFALSRVYDLTGQEDDSKCKISLLTSHDNVSIPQPTGTIAKPIILPTPPPSPFMSHRNARASPAVTFSPDPVIIPRVDTIDIDGQVLRRRPSASRKPTKEPELPEKGLLPEKDQAPSSKEGSEIQRQPEGRTASVIRRRGLLSLFKGIISIVRVYTGAVFYLFYLLSLGPLFGRRSPRVPESPAKRNPATPPTDAGEEAREGEGDDVLESGSAGTGASFNVGKEESDEESDDSDETSSDVTVTGSDEQNMTPSKEDAPAAEPSPPPEEVKLAASHSDKGTSDDELLSVELHPGSSGKSWARLALMTPRMVKDNSGDVTLASLSKSITVNNNNPDSLALRTLKIVGGKTEQDSWLYHLVEFPVPISSATDTTAMKVLGHA</sequence>
<evidence type="ECO:0000313" key="3">
    <source>
        <dbReference type="EMBL" id="TEB39362.1"/>
    </source>
</evidence>
<proteinExistence type="predicted"/>
<feature type="region of interest" description="Disordered" evidence="1">
    <location>
        <begin position="482"/>
        <end position="528"/>
    </location>
</feature>
<comment type="caution">
    <text evidence="3">The sequence shown here is derived from an EMBL/GenBank/DDBJ whole genome shotgun (WGS) entry which is preliminary data.</text>
</comment>
<dbReference type="AlphaFoldDB" id="A0A4Y7U0P7"/>
<evidence type="ECO:0000256" key="1">
    <source>
        <dbReference type="SAM" id="MobiDB-lite"/>
    </source>
</evidence>
<keyword evidence="2" id="KW-1133">Transmembrane helix</keyword>
<feature type="transmembrane region" description="Helical" evidence="2">
    <location>
        <begin position="541"/>
        <end position="563"/>
    </location>
</feature>
<feature type="compositionally biased region" description="Low complexity" evidence="1">
    <location>
        <begin position="635"/>
        <end position="644"/>
    </location>
</feature>
<keyword evidence="2" id="KW-0812">Transmembrane</keyword>
<feature type="region of interest" description="Disordered" evidence="1">
    <location>
        <begin position="575"/>
        <end position="690"/>
    </location>
</feature>
<evidence type="ECO:0000313" key="4">
    <source>
        <dbReference type="Proteomes" id="UP000298030"/>
    </source>
</evidence>
<name>A0A4Y7U0P7_COPMI</name>
<feature type="compositionally biased region" description="Basic and acidic residues" evidence="1">
    <location>
        <begin position="494"/>
        <end position="526"/>
    </location>
</feature>
<gene>
    <name evidence="3" type="ORF">FA13DRAFT_471105</name>
</gene>